<dbReference type="Pfam" id="PF00557">
    <property type="entry name" value="Peptidase_M24"/>
    <property type="match status" value="1"/>
</dbReference>
<dbReference type="InterPro" id="IPR036005">
    <property type="entry name" value="Creatinase/aminopeptidase-like"/>
</dbReference>
<keyword evidence="3" id="KW-1185">Reference proteome</keyword>
<evidence type="ECO:0000313" key="2">
    <source>
        <dbReference type="EMBL" id="VCU71187.1"/>
    </source>
</evidence>
<dbReference type="PANTHER" id="PTHR46112">
    <property type="entry name" value="AMINOPEPTIDASE"/>
    <property type="match status" value="1"/>
</dbReference>
<dbReference type="GO" id="GO:0016787">
    <property type="term" value="F:hydrolase activity"/>
    <property type="evidence" value="ECO:0007669"/>
    <property type="project" value="UniProtKB-KW"/>
</dbReference>
<protein>
    <submittedName>
        <fullName evidence="2">Putative peptidase</fullName>
        <ecNumber evidence="2">3.4.-.-</ecNumber>
    </submittedName>
</protein>
<dbReference type="SUPFAM" id="SSF53092">
    <property type="entry name" value="Creatinase/prolidase N-terminal domain"/>
    <property type="match status" value="1"/>
</dbReference>
<dbReference type="SUPFAM" id="SSF55920">
    <property type="entry name" value="Creatinase/aminopeptidase"/>
    <property type="match status" value="1"/>
</dbReference>
<gene>
    <name evidence="2" type="ORF">PIGHUM_03268</name>
</gene>
<accession>A0A3P4B4G2</accession>
<dbReference type="RefSeq" id="WP_124080645.1">
    <property type="nucleotide sequence ID" value="NZ_UWPJ01000025.1"/>
</dbReference>
<proteinExistence type="predicted"/>
<organism evidence="2 3">
    <name type="scientific">Pigmentiphaga humi</name>
    <dbReference type="NCBI Taxonomy" id="2478468"/>
    <lineage>
        <taxon>Bacteria</taxon>
        <taxon>Pseudomonadati</taxon>
        <taxon>Pseudomonadota</taxon>
        <taxon>Betaproteobacteria</taxon>
        <taxon>Burkholderiales</taxon>
        <taxon>Alcaligenaceae</taxon>
        <taxon>Pigmentiphaga</taxon>
    </lineage>
</organism>
<dbReference type="InterPro" id="IPR029149">
    <property type="entry name" value="Creatin/AminoP/Spt16_N"/>
</dbReference>
<reference evidence="2 3" key="1">
    <citation type="submission" date="2018-10" db="EMBL/GenBank/DDBJ databases">
        <authorList>
            <person name="Criscuolo A."/>
        </authorList>
    </citation>
    <scope>NUCLEOTIDE SEQUENCE [LARGE SCALE GENOMIC DNA]</scope>
    <source>
        <strain evidence="2">DnA1</strain>
    </source>
</reference>
<dbReference type="InterPro" id="IPR050659">
    <property type="entry name" value="Peptidase_M24B"/>
</dbReference>
<dbReference type="PANTHER" id="PTHR46112:SF2">
    <property type="entry name" value="XAA-PRO AMINOPEPTIDASE P-RELATED"/>
    <property type="match status" value="1"/>
</dbReference>
<evidence type="ECO:0000259" key="1">
    <source>
        <dbReference type="Pfam" id="PF00557"/>
    </source>
</evidence>
<feature type="domain" description="Peptidase M24" evidence="1">
    <location>
        <begin position="191"/>
        <end position="377"/>
    </location>
</feature>
<dbReference type="AlphaFoldDB" id="A0A3P4B4G2"/>
<dbReference type="InterPro" id="IPR000994">
    <property type="entry name" value="Pept_M24"/>
</dbReference>
<dbReference type="OrthoDB" id="9803194at2"/>
<dbReference type="EMBL" id="UWPJ01000025">
    <property type="protein sequence ID" value="VCU71187.1"/>
    <property type="molecule type" value="Genomic_DNA"/>
</dbReference>
<evidence type="ECO:0000313" key="3">
    <source>
        <dbReference type="Proteomes" id="UP000277294"/>
    </source>
</evidence>
<keyword evidence="2" id="KW-0378">Hydrolase</keyword>
<dbReference type="CDD" id="cd01066">
    <property type="entry name" value="APP_MetAP"/>
    <property type="match status" value="1"/>
</dbReference>
<sequence length="410" mass="44298">MNILSIADRPAISVAADGRTLHPVSRGELERRWLLVRRAMAGAGVDALVVQGANGISGGGHFRWLAGQPPGNYNPRTLIFPAEGLMTLVDQGPFDAVLEFDGNDAANPGVGRRCMVPSYPSVVYTADYDAQIVVREIRRHGYRRIGIVAAASSYYAFGAGLREQLGAGACIDMTDAVDAIKAIKSPEEIALIQAAADMQDRIVVEVAAAIRPGMRDFEVMAHAQHVGQLLGSEQGMFFGSSAAPGQAAGLRPRFQQGRELREGDVFTLLVENSGPGGMFAHIARPLVLGRATNELSDAFEAVCEAQRATLAMLEPGASCAEVFAAYNAFMRARGWPEERRLHCHGQGYDLVERPLIRQDETLRIEAGMNIAAHPAIGSPALFTTVCENYLIQPEGPPRCFHRTPQRIIEL</sequence>
<dbReference type="Gene3D" id="3.40.350.10">
    <property type="entry name" value="Creatinase/prolidase N-terminal domain"/>
    <property type="match status" value="1"/>
</dbReference>
<dbReference type="Gene3D" id="3.90.230.10">
    <property type="entry name" value="Creatinase/methionine aminopeptidase superfamily"/>
    <property type="match status" value="1"/>
</dbReference>
<dbReference type="Proteomes" id="UP000277294">
    <property type="component" value="Unassembled WGS sequence"/>
</dbReference>
<name>A0A3P4B4G2_9BURK</name>
<dbReference type="EC" id="3.4.-.-" evidence="2"/>